<dbReference type="Gene3D" id="2.40.170.20">
    <property type="entry name" value="TonB-dependent receptor, beta-barrel domain"/>
    <property type="match status" value="1"/>
</dbReference>
<evidence type="ECO:0000313" key="10">
    <source>
        <dbReference type="Proteomes" id="UP000283522"/>
    </source>
</evidence>
<dbReference type="InterPro" id="IPR057601">
    <property type="entry name" value="Oar-like_b-barrel"/>
</dbReference>
<evidence type="ECO:0000259" key="8">
    <source>
        <dbReference type="Pfam" id="PF25183"/>
    </source>
</evidence>
<dbReference type="SUPFAM" id="SSF49464">
    <property type="entry name" value="Carboxypeptidase regulatory domain-like"/>
    <property type="match status" value="1"/>
</dbReference>
<accession>A0A418PST9</accession>
<dbReference type="InterPro" id="IPR036942">
    <property type="entry name" value="Beta-barrel_TonB_sf"/>
</dbReference>
<dbReference type="SUPFAM" id="SSF56935">
    <property type="entry name" value="Porins"/>
    <property type="match status" value="1"/>
</dbReference>
<dbReference type="Pfam" id="PF25183">
    <property type="entry name" value="OMP_b-brl_4"/>
    <property type="match status" value="1"/>
</dbReference>
<evidence type="ECO:0000256" key="1">
    <source>
        <dbReference type="ARBA" id="ARBA00004571"/>
    </source>
</evidence>
<keyword evidence="6" id="KW-0998">Cell outer membrane</keyword>
<keyword evidence="2" id="KW-0813">Transport</keyword>
<dbReference type="EMBL" id="QXML01000003">
    <property type="protein sequence ID" value="RIW16146.1"/>
    <property type="molecule type" value="Genomic_DNA"/>
</dbReference>
<evidence type="ECO:0000256" key="4">
    <source>
        <dbReference type="ARBA" id="ARBA00022692"/>
    </source>
</evidence>
<keyword evidence="5" id="KW-0472">Membrane</keyword>
<dbReference type="GO" id="GO:0015344">
    <property type="term" value="F:siderophore uptake transmembrane transporter activity"/>
    <property type="evidence" value="ECO:0007669"/>
    <property type="project" value="TreeGrafter"/>
</dbReference>
<evidence type="ECO:0000256" key="6">
    <source>
        <dbReference type="ARBA" id="ARBA00023237"/>
    </source>
</evidence>
<keyword evidence="10" id="KW-1185">Reference proteome</keyword>
<dbReference type="InterPro" id="IPR008969">
    <property type="entry name" value="CarboxyPept-like_regulatory"/>
</dbReference>
<dbReference type="InterPro" id="IPR039426">
    <property type="entry name" value="TonB-dep_rcpt-like"/>
</dbReference>
<feature type="chain" id="PRO_5019395404" evidence="7">
    <location>
        <begin position="25"/>
        <end position="1096"/>
    </location>
</feature>
<dbReference type="AlphaFoldDB" id="A0A418PST9"/>
<reference evidence="9 10" key="1">
    <citation type="submission" date="2018-09" db="EMBL/GenBank/DDBJ databases">
        <authorList>
            <person name="Wang X."/>
            <person name="Du Z."/>
        </authorList>
    </citation>
    <scope>NUCLEOTIDE SEQUENCE [LARGE SCALE GENOMIC DNA]</scope>
    <source>
        <strain evidence="9 10">N3</strain>
    </source>
</reference>
<feature type="domain" description="TonB-dependent transporter Oar-like beta-barrel" evidence="8">
    <location>
        <begin position="241"/>
        <end position="1027"/>
    </location>
</feature>
<evidence type="ECO:0000256" key="7">
    <source>
        <dbReference type="SAM" id="SignalP"/>
    </source>
</evidence>
<evidence type="ECO:0000256" key="2">
    <source>
        <dbReference type="ARBA" id="ARBA00022448"/>
    </source>
</evidence>
<dbReference type="RefSeq" id="WP_119477005.1">
    <property type="nucleotide sequence ID" value="NZ_QXML01000003.1"/>
</dbReference>
<keyword evidence="4" id="KW-0812">Transmembrane</keyword>
<proteinExistence type="predicted"/>
<dbReference type="Proteomes" id="UP000283522">
    <property type="component" value="Unassembled WGS sequence"/>
</dbReference>
<dbReference type="Pfam" id="PF13620">
    <property type="entry name" value="CarboxypepD_reg"/>
    <property type="match status" value="1"/>
</dbReference>
<dbReference type="PANTHER" id="PTHR30069">
    <property type="entry name" value="TONB-DEPENDENT OUTER MEMBRANE RECEPTOR"/>
    <property type="match status" value="1"/>
</dbReference>
<protein>
    <submittedName>
        <fullName evidence="9">TonB-dependent receptor</fullName>
    </submittedName>
</protein>
<name>A0A418PST9_9BACT</name>
<dbReference type="PANTHER" id="PTHR30069:SF46">
    <property type="entry name" value="OAR PROTEIN"/>
    <property type="match status" value="1"/>
</dbReference>
<dbReference type="GO" id="GO:0009279">
    <property type="term" value="C:cell outer membrane"/>
    <property type="evidence" value="ECO:0007669"/>
    <property type="project" value="UniProtKB-SubCell"/>
</dbReference>
<evidence type="ECO:0000313" key="9">
    <source>
        <dbReference type="EMBL" id="RIW16146.1"/>
    </source>
</evidence>
<evidence type="ECO:0000256" key="5">
    <source>
        <dbReference type="ARBA" id="ARBA00023136"/>
    </source>
</evidence>
<sequence>MRQNLLKNLLAMMLLVLSTGIAWSQGVTTSGISGVVTEANGQPLPGANVVATHLPSGTRYGAVSNVDGKYSIPGMRVGGPYRLSVSFIGYSTQDVEGIVLSLGVFSNVNVTLAEDGQELSEVVVTASPNNLFSNERTGASTSIDNRALSKLPTISRSINDFTRLTPQSNGQSFAGQDSRLNNITVDGSYFNNSFGLGSGSNPGGRTGVSPISLDAIEQISVNVAPYDVRQGNFTGAGVNTVTRSGTNEFSGSAYYFWRNNNNVGTKAGENTFNPGDFSYNQVGFRLGGPIIKDKLFFFASFEDESEARPGTTWRANNGSEPIQGNVTRVLASDLDAMSTFLRDNFDYETGPYQDYDNETVGTKFLVKLDYNINDKNKLSIRYNHLDSSTDVLMSNSSSLGFGNRNLRPESMSFQNSDYSILENIRSIVGELNTRVKDNMTNNLIIGYTYQDESRGYKGEFFPMVDILNNGATYMSFGFEPFTPNNELRYKTFQIQDNFQIFAGKHTFTGGFSYERYESENVFFPGSQSVYVYNSLDDFYKDANNFLQNGNTVPSGVTQRRFQVRWNNIPGSEKPVQPLEVDYVGFFAQDEIQLRSNLKTTFGLRLDVPIFGETALRNTDVEKLYFRNPESAYVQFRTDQLPEPNILWSPRVGFNWDVFSNQKTQVRGGTGIFTGRPAYVWISNQVGNNGILTGFAQLDNTTTRPFNPNPDTYKPTEVTGKPASSYELALTESNFKFPQVWRSNIGIDQQLPGGLVATGEFIYSADVNGVAYYNGNLPVQQTRFSGPDDRARWTSNRINSNIPNAIVLSNQAVGNSWVASFSLEKPFANGLYAKAAYSYGESKNTVDPGSIAAGTWFGNAISENPNNPGLGFSSNNLGHRVFGVVSYTKDIFKFGNTSVSLFWESRTIGNASYVFGGDMNGDGGTANDLIYIHKNTSEMNFQQYTVTVSGQPVTFTSQQQAEAWEAYIQQDEYLRENRGNYAERGAVIMPMVSRADFSFAQQLFTNINGKRNTLEFRLDILNVGNLINQDWGLGQTFNSTQPLVIPANNQGGPANAQGVSQYRLRNFGANLITETYRPTAGVSDVWRMQFGLRYIFN</sequence>
<dbReference type="GO" id="GO:0044718">
    <property type="term" value="P:siderophore transmembrane transport"/>
    <property type="evidence" value="ECO:0007669"/>
    <property type="project" value="TreeGrafter"/>
</dbReference>
<comment type="caution">
    <text evidence="9">The sequence shown here is derived from an EMBL/GenBank/DDBJ whole genome shotgun (WGS) entry which is preliminary data.</text>
</comment>
<feature type="signal peptide" evidence="7">
    <location>
        <begin position="1"/>
        <end position="24"/>
    </location>
</feature>
<keyword evidence="7" id="KW-0732">Signal</keyword>
<organism evidence="9 10">
    <name type="scientific">Algoriphagus lacus</name>
    <dbReference type="NCBI Taxonomy" id="2056311"/>
    <lineage>
        <taxon>Bacteria</taxon>
        <taxon>Pseudomonadati</taxon>
        <taxon>Bacteroidota</taxon>
        <taxon>Cytophagia</taxon>
        <taxon>Cytophagales</taxon>
        <taxon>Cyclobacteriaceae</taxon>
        <taxon>Algoriphagus</taxon>
    </lineage>
</organism>
<dbReference type="Gene3D" id="2.60.40.1120">
    <property type="entry name" value="Carboxypeptidase-like, regulatory domain"/>
    <property type="match status" value="1"/>
</dbReference>
<evidence type="ECO:0000256" key="3">
    <source>
        <dbReference type="ARBA" id="ARBA00022452"/>
    </source>
</evidence>
<dbReference type="OrthoDB" id="9768147at2"/>
<keyword evidence="3" id="KW-1134">Transmembrane beta strand</keyword>
<comment type="subcellular location">
    <subcellularLocation>
        <location evidence="1">Cell outer membrane</location>
        <topology evidence="1">Multi-pass membrane protein</topology>
    </subcellularLocation>
</comment>
<gene>
    <name evidence="9" type="ORF">D0X99_07190</name>
</gene>
<keyword evidence="9" id="KW-0675">Receptor</keyword>